<dbReference type="PANTHER" id="PTHR10984:SF37">
    <property type="entry name" value="PROTEIN DISULFIDE-ISOMERASE 5-3"/>
    <property type="match status" value="1"/>
</dbReference>
<dbReference type="GO" id="GO:0005783">
    <property type="term" value="C:endoplasmic reticulum"/>
    <property type="evidence" value="ECO:0007669"/>
    <property type="project" value="TreeGrafter"/>
</dbReference>
<evidence type="ECO:0000313" key="4">
    <source>
        <dbReference type="Proteomes" id="UP001054252"/>
    </source>
</evidence>
<feature type="domain" description="Endoplasmic reticulum vesicle transporter C-terminal" evidence="2">
    <location>
        <begin position="32"/>
        <end position="205"/>
    </location>
</feature>
<dbReference type="PANTHER" id="PTHR10984">
    <property type="entry name" value="ENDOPLASMIC RETICULUM-GOLGI INTERMEDIATE COMPARTMENT PROTEIN"/>
    <property type="match status" value="1"/>
</dbReference>
<keyword evidence="4" id="KW-1185">Reference proteome</keyword>
<keyword evidence="1" id="KW-0472">Membrane</keyword>
<name>A0AAV5JM54_9ROSI</name>
<sequence>METLVQSIPTESQRLALEDKSNSGIRRPAPSAGGCRIEGYVRVKKVPGNLIISARSGSHSFDVSQMNMSHVISHLSFGRTISPRVMSDVKRLIPYLGRSHDRLNGRSFINHRDLGANVTIEHYLQIVKTEVVTRRSSREHTLIEEYEYTAHSSLAQSLHIPVAKFHFELSPMQVLITENPKSFSHFITNVCAIIGGIFTVAGILDSIFHNTIRVMKKVELGKNL</sequence>
<dbReference type="GO" id="GO:0030134">
    <property type="term" value="C:COPII-coated ER to Golgi transport vesicle"/>
    <property type="evidence" value="ECO:0007669"/>
    <property type="project" value="TreeGrafter"/>
</dbReference>
<keyword evidence="1" id="KW-1133">Transmembrane helix</keyword>
<dbReference type="InterPro" id="IPR012936">
    <property type="entry name" value="Erv_C"/>
</dbReference>
<feature type="transmembrane region" description="Helical" evidence="1">
    <location>
        <begin position="186"/>
        <end position="208"/>
    </location>
</feature>
<keyword evidence="1" id="KW-0812">Transmembrane</keyword>
<evidence type="ECO:0000313" key="3">
    <source>
        <dbReference type="EMBL" id="GKV15698.1"/>
    </source>
</evidence>
<dbReference type="InterPro" id="IPR045888">
    <property type="entry name" value="Erv"/>
</dbReference>
<gene>
    <name evidence="3" type="ORF">SLEP1_g26462</name>
</gene>
<dbReference type="EMBL" id="BPVZ01000044">
    <property type="protein sequence ID" value="GKV15698.1"/>
    <property type="molecule type" value="Genomic_DNA"/>
</dbReference>
<evidence type="ECO:0000256" key="1">
    <source>
        <dbReference type="SAM" id="Phobius"/>
    </source>
</evidence>
<proteinExistence type="predicted"/>
<dbReference type="Pfam" id="PF07970">
    <property type="entry name" value="COPIIcoated_ERV"/>
    <property type="match status" value="1"/>
</dbReference>
<organism evidence="3 4">
    <name type="scientific">Rubroshorea leprosula</name>
    <dbReference type="NCBI Taxonomy" id="152421"/>
    <lineage>
        <taxon>Eukaryota</taxon>
        <taxon>Viridiplantae</taxon>
        <taxon>Streptophyta</taxon>
        <taxon>Embryophyta</taxon>
        <taxon>Tracheophyta</taxon>
        <taxon>Spermatophyta</taxon>
        <taxon>Magnoliopsida</taxon>
        <taxon>eudicotyledons</taxon>
        <taxon>Gunneridae</taxon>
        <taxon>Pentapetalae</taxon>
        <taxon>rosids</taxon>
        <taxon>malvids</taxon>
        <taxon>Malvales</taxon>
        <taxon>Dipterocarpaceae</taxon>
        <taxon>Rubroshorea</taxon>
    </lineage>
</organism>
<reference evidence="3 4" key="1">
    <citation type="journal article" date="2021" name="Commun. Biol.">
        <title>The genome of Shorea leprosula (Dipterocarpaceae) highlights the ecological relevance of drought in aseasonal tropical rainforests.</title>
        <authorList>
            <person name="Ng K.K.S."/>
            <person name="Kobayashi M.J."/>
            <person name="Fawcett J.A."/>
            <person name="Hatakeyama M."/>
            <person name="Paape T."/>
            <person name="Ng C.H."/>
            <person name="Ang C.C."/>
            <person name="Tnah L.H."/>
            <person name="Lee C.T."/>
            <person name="Nishiyama T."/>
            <person name="Sese J."/>
            <person name="O'Brien M.J."/>
            <person name="Copetti D."/>
            <person name="Mohd Noor M.I."/>
            <person name="Ong R.C."/>
            <person name="Putra M."/>
            <person name="Sireger I.Z."/>
            <person name="Indrioko S."/>
            <person name="Kosugi Y."/>
            <person name="Izuno A."/>
            <person name="Isagi Y."/>
            <person name="Lee S.L."/>
            <person name="Shimizu K.K."/>
        </authorList>
    </citation>
    <scope>NUCLEOTIDE SEQUENCE [LARGE SCALE GENOMIC DNA]</scope>
    <source>
        <strain evidence="3">214</strain>
    </source>
</reference>
<accession>A0AAV5JM54</accession>
<dbReference type="AlphaFoldDB" id="A0AAV5JM54"/>
<comment type="caution">
    <text evidence="3">The sequence shown here is derived from an EMBL/GenBank/DDBJ whole genome shotgun (WGS) entry which is preliminary data.</text>
</comment>
<evidence type="ECO:0000259" key="2">
    <source>
        <dbReference type="Pfam" id="PF07970"/>
    </source>
</evidence>
<protein>
    <recommendedName>
        <fullName evidence="2">Endoplasmic reticulum vesicle transporter C-terminal domain-containing protein</fullName>
    </recommendedName>
</protein>
<dbReference type="Proteomes" id="UP001054252">
    <property type="component" value="Unassembled WGS sequence"/>
</dbReference>